<sequence length="124" mass="13418">MGRIEESVEIDAPIEVVYRAWTERESLPACMRGGADRGAAATEVVALDRIAWTGGADGQSGVVTFHRTGEAGELGTRVMLQLDTEPHGLWDHLVEGLGFTDRHVIDELAAFKAYVEENRPGLAA</sequence>
<dbReference type="InterPro" id="IPR023393">
    <property type="entry name" value="START-like_dom_sf"/>
</dbReference>
<evidence type="ECO:0008006" key="3">
    <source>
        <dbReference type="Google" id="ProtNLM"/>
    </source>
</evidence>
<comment type="caution">
    <text evidence="1">The sequence shown here is derived from an EMBL/GenBank/DDBJ whole genome shotgun (WGS) entry which is preliminary data.</text>
</comment>
<gene>
    <name evidence="1" type="ORF">KCH_69930</name>
</gene>
<dbReference type="PATRIC" id="fig|1348663.4.peg.6766"/>
<dbReference type="Gene3D" id="3.30.530.20">
    <property type="match status" value="2"/>
</dbReference>
<organism evidence="1 2">
    <name type="scientific">Kitasatospora cheerisanensis KCTC 2395</name>
    <dbReference type="NCBI Taxonomy" id="1348663"/>
    <lineage>
        <taxon>Bacteria</taxon>
        <taxon>Bacillati</taxon>
        <taxon>Actinomycetota</taxon>
        <taxon>Actinomycetes</taxon>
        <taxon>Kitasatosporales</taxon>
        <taxon>Streptomycetaceae</taxon>
        <taxon>Kitasatospora</taxon>
    </lineage>
</organism>
<evidence type="ECO:0000313" key="2">
    <source>
        <dbReference type="Proteomes" id="UP000027178"/>
    </source>
</evidence>
<dbReference type="PANTHER" id="PTHR33824:SF7">
    <property type="entry name" value="POLYKETIDE CYCLASE_DEHYDRASE AND LIPID TRANSPORT SUPERFAMILY PROTEIN"/>
    <property type="match status" value="1"/>
</dbReference>
<reference evidence="1 2" key="1">
    <citation type="submission" date="2014-05" db="EMBL/GenBank/DDBJ databases">
        <title>Draft Genome Sequence of Kitasatospora cheerisanensis KCTC 2395.</title>
        <authorList>
            <person name="Nam D.H."/>
        </authorList>
    </citation>
    <scope>NUCLEOTIDE SEQUENCE [LARGE SCALE GENOMIC DNA]</scope>
    <source>
        <strain evidence="1 2">KCTC 2395</strain>
    </source>
</reference>
<dbReference type="EMBL" id="JNBY01000148">
    <property type="protein sequence ID" value="KDN81361.1"/>
    <property type="molecule type" value="Genomic_DNA"/>
</dbReference>
<dbReference type="RefSeq" id="WP_035869240.1">
    <property type="nucleotide sequence ID" value="NZ_KK853997.1"/>
</dbReference>
<dbReference type="PANTHER" id="PTHR33824">
    <property type="entry name" value="POLYKETIDE CYCLASE/DEHYDRASE AND LIPID TRANSPORT SUPERFAMILY PROTEIN"/>
    <property type="match status" value="1"/>
</dbReference>
<proteinExistence type="predicted"/>
<keyword evidence="2" id="KW-1185">Reference proteome</keyword>
<protein>
    <recommendedName>
        <fullName evidence="3">Cyclase</fullName>
    </recommendedName>
</protein>
<name>A0A066YTD8_9ACTN</name>
<dbReference type="OrthoDB" id="3695445at2"/>
<dbReference type="InterPro" id="IPR047137">
    <property type="entry name" value="ORF3"/>
</dbReference>
<evidence type="ECO:0000313" key="1">
    <source>
        <dbReference type="EMBL" id="KDN81361.1"/>
    </source>
</evidence>
<dbReference type="eggNOG" id="COG5637">
    <property type="taxonomic scope" value="Bacteria"/>
</dbReference>
<accession>A0A066YTD8</accession>
<dbReference type="HOGENOM" id="CLU_2000847_0_0_11"/>
<dbReference type="SUPFAM" id="SSF55961">
    <property type="entry name" value="Bet v1-like"/>
    <property type="match status" value="1"/>
</dbReference>
<dbReference type="AlphaFoldDB" id="A0A066YTD8"/>
<dbReference type="Proteomes" id="UP000027178">
    <property type="component" value="Unassembled WGS sequence"/>
</dbReference>